<evidence type="ECO:0000259" key="17">
    <source>
        <dbReference type="Pfam" id="PF08245"/>
    </source>
</evidence>
<evidence type="ECO:0000256" key="3">
    <source>
        <dbReference type="ARBA" id="ARBA00012211"/>
    </source>
</evidence>
<dbReference type="SUPFAM" id="SSF51984">
    <property type="entry name" value="MurCD N-terminal domain"/>
    <property type="match status" value="1"/>
</dbReference>
<proteinExistence type="inferred from homology"/>
<dbReference type="PANTHER" id="PTHR43445:SF3">
    <property type="entry name" value="UDP-N-ACETYLMURAMATE--L-ALANINE LIGASE"/>
    <property type="match status" value="1"/>
</dbReference>
<dbReference type="Proteomes" id="UP000050514">
    <property type="component" value="Unassembled WGS sequence"/>
</dbReference>
<evidence type="ECO:0000256" key="7">
    <source>
        <dbReference type="ARBA" id="ARBA00022741"/>
    </source>
</evidence>
<evidence type="ECO:0000313" key="18">
    <source>
        <dbReference type="EMBL" id="KPL75833.1"/>
    </source>
</evidence>
<dbReference type="InterPro" id="IPR004101">
    <property type="entry name" value="Mur_ligase_C"/>
</dbReference>
<dbReference type="STRING" id="360411.AC812_07580"/>
<keyword evidence="7 14" id="KW-0547">Nucleotide-binding</keyword>
<evidence type="ECO:0000256" key="5">
    <source>
        <dbReference type="ARBA" id="ARBA00022598"/>
    </source>
</evidence>
<dbReference type="Pfam" id="PF02875">
    <property type="entry name" value="Mur_ligase_C"/>
    <property type="match status" value="1"/>
</dbReference>
<sequence length="463" mass="50112">MKHVHLIGIGGSGLSAIALFLKEKGYRVTGSDRVLSPLAAQLVGEGITVYAGHDPANVRGADVVIRSSAVPPENPEVQAALAAGIPVLKRQEFLEQLSGDQKVLAIAGTHGKTTTTAMLAWVLTRLNHDPSYLIGGVSKNLKRNAHAGRGQWFVIEADEYDHMFLGLKPDLVILTTVEHDHPDYFPTPESYFKAFGQLIERLQPGGVVIANADNSMAARLANEFRQRGGSCLSYAQETKADVHAVILGVNEMGGLDFEVTFVQQVQSIGSVRVGLQVPGTHNVMNATAVLAACNWLGLPMDEVAQALAEFSGTGRRFDVLGEASGVIVVDDYAHHPTEVSATLSAAKMRYPQRRIWAVWQPHTYSRTLALMDGFTRAFQLADEVVVTEVYAARERNEGFSAAQVVSQMVHPSVRFIPSLHEATVYLLEKLQKGDVLLVLSAGDADQISAQVFSALKEKELADV</sequence>
<comment type="function">
    <text evidence="14">Cell wall formation.</text>
</comment>
<dbReference type="NCBIfam" id="TIGR01082">
    <property type="entry name" value="murC"/>
    <property type="match status" value="1"/>
</dbReference>
<accession>A0A0P6Y2A6</accession>
<dbReference type="InterPro" id="IPR050061">
    <property type="entry name" value="MurCDEF_pg_biosynth"/>
</dbReference>
<dbReference type="GO" id="GO:0005524">
    <property type="term" value="F:ATP binding"/>
    <property type="evidence" value="ECO:0007669"/>
    <property type="project" value="UniProtKB-UniRule"/>
</dbReference>
<dbReference type="EC" id="6.3.2.8" evidence="3 14"/>
<evidence type="ECO:0000259" key="16">
    <source>
        <dbReference type="Pfam" id="PF02875"/>
    </source>
</evidence>
<dbReference type="UniPathway" id="UPA00219"/>
<keyword evidence="12 14" id="KW-0961">Cell wall biogenesis/degradation</keyword>
<evidence type="ECO:0000256" key="12">
    <source>
        <dbReference type="ARBA" id="ARBA00023316"/>
    </source>
</evidence>
<keyword evidence="6 14" id="KW-0132">Cell division</keyword>
<feature type="binding site" evidence="14">
    <location>
        <begin position="108"/>
        <end position="114"/>
    </location>
    <ligand>
        <name>ATP</name>
        <dbReference type="ChEBI" id="CHEBI:30616"/>
    </ligand>
</feature>
<evidence type="ECO:0000259" key="15">
    <source>
        <dbReference type="Pfam" id="PF01225"/>
    </source>
</evidence>
<dbReference type="Gene3D" id="3.40.50.720">
    <property type="entry name" value="NAD(P)-binding Rossmann-like Domain"/>
    <property type="match status" value="1"/>
</dbReference>
<feature type="domain" description="Mur ligase central" evidence="17">
    <location>
        <begin position="106"/>
        <end position="293"/>
    </location>
</feature>
<keyword evidence="8 14" id="KW-0067">ATP-binding</keyword>
<keyword evidence="10 14" id="KW-0573">Peptidoglycan synthesis</keyword>
<dbReference type="GO" id="GO:0051301">
    <property type="term" value="P:cell division"/>
    <property type="evidence" value="ECO:0007669"/>
    <property type="project" value="UniProtKB-KW"/>
</dbReference>
<dbReference type="InterPro" id="IPR036615">
    <property type="entry name" value="Mur_ligase_C_dom_sf"/>
</dbReference>
<dbReference type="GO" id="GO:0071555">
    <property type="term" value="P:cell wall organization"/>
    <property type="evidence" value="ECO:0007669"/>
    <property type="project" value="UniProtKB-KW"/>
</dbReference>
<dbReference type="GO" id="GO:0008360">
    <property type="term" value="P:regulation of cell shape"/>
    <property type="evidence" value="ECO:0007669"/>
    <property type="project" value="UniProtKB-KW"/>
</dbReference>
<gene>
    <name evidence="14" type="primary">murC</name>
    <name evidence="18" type="ORF">AC812_07580</name>
</gene>
<comment type="similarity">
    <text evidence="14">Belongs to the MurCDEF family.</text>
</comment>
<protein>
    <recommendedName>
        <fullName evidence="3 14">UDP-N-acetylmuramate--L-alanine ligase</fullName>
        <ecNumber evidence="3 14">6.3.2.8</ecNumber>
    </recommendedName>
    <alternativeName>
        <fullName evidence="14">UDP-N-acetylmuramoyl-L-alanine synthetase</fullName>
    </alternativeName>
</protein>
<evidence type="ECO:0000256" key="10">
    <source>
        <dbReference type="ARBA" id="ARBA00022984"/>
    </source>
</evidence>
<feature type="domain" description="Mur ligase C-terminal" evidence="16">
    <location>
        <begin position="315"/>
        <end position="442"/>
    </location>
</feature>
<evidence type="ECO:0000256" key="9">
    <source>
        <dbReference type="ARBA" id="ARBA00022960"/>
    </source>
</evidence>
<dbReference type="SUPFAM" id="SSF53244">
    <property type="entry name" value="MurD-like peptide ligases, peptide-binding domain"/>
    <property type="match status" value="1"/>
</dbReference>
<dbReference type="PATRIC" id="fig|360411.5.peg.3082"/>
<evidence type="ECO:0000256" key="8">
    <source>
        <dbReference type="ARBA" id="ARBA00022840"/>
    </source>
</evidence>
<evidence type="ECO:0000313" key="19">
    <source>
        <dbReference type="Proteomes" id="UP000050514"/>
    </source>
</evidence>
<evidence type="ECO:0000256" key="13">
    <source>
        <dbReference type="ARBA" id="ARBA00047833"/>
    </source>
</evidence>
<dbReference type="InterPro" id="IPR013221">
    <property type="entry name" value="Mur_ligase_cen"/>
</dbReference>
<dbReference type="PANTHER" id="PTHR43445">
    <property type="entry name" value="UDP-N-ACETYLMURAMATE--L-ALANINE LIGASE-RELATED"/>
    <property type="match status" value="1"/>
</dbReference>
<keyword evidence="11 14" id="KW-0131">Cell cycle</keyword>
<evidence type="ECO:0000256" key="2">
    <source>
        <dbReference type="ARBA" id="ARBA00004752"/>
    </source>
</evidence>
<reference evidence="18 19" key="1">
    <citation type="submission" date="2015-07" db="EMBL/GenBank/DDBJ databases">
        <title>Draft genome of Bellilinea caldifistulae DSM 17877.</title>
        <authorList>
            <person name="Hemp J."/>
            <person name="Ward L.M."/>
            <person name="Pace L.A."/>
            <person name="Fischer W.W."/>
        </authorList>
    </citation>
    <scope>NUCLEOTIDE SEQUENCE [LARGE SCALE GENOMIC DNA]</scope>
    <source>
        <strain evidence="18 19">GOMI-1</strain>
    </source>
</reference>
<dbReference type="Pfam" id="PF08245">
    <property type="entry name" value="Mur_ligase_M"/>
    <property type="match status" value="1"/>
</dbReference>
<dbReference type="AlphaFoldDB" id="A0A0P6Y2A6"/>
<dbReference type="Pfam" id="PF01225">
    <property type="entry name" value="Mur_ligase"/>
    <property type="match status" value="1"/>
</dbReference>
<comment type="subcellular location">
    <subcellularLocation>
        <location evidence="1 14">Cytoplasm</location>
    </subcellularLocation>
</comment>
<dbReference type="SUPFAM" id="SSF53623">
    <property type="entry name" value="MurD-like peptide ligases, catalytic domain"/>
    <property type="match status" value="1"/>
</dbReference>
<keyword evidence="19" id="KW-1185">Reference proteome</keyword>
<evidence type="ECO:0000256" key="6">
    <source>
        <dbReference type="ARBA" id="ARBA00022618"/>
    </source>
</evidence>
<dbReference type="HAMAP" id="MF_00046">
    <property type="entry name" value="MurC"/>
    <property type="match status" value="1"/>
</dbReference>
<dbReference type="RefSeq" id="WP_061918131.1">
    <property type="nucleotide sequence ID" value="NZ_DF967971.1"/>
</dbReference>
<name>A0A0P6Y2A6_9CHLR</name>
<dbReference type="GO" id="GO:0009252">
    <property type="term" value="P:peptidoglycan biosynthetic process"/>
    <property type="evidence" value="ECO:0007669"/>
    <property type="project" value="UniProtKB-UniRule"/>
</dbReference>
<comment type="pathway">
    <text evidence="2 14">Cell wall biogenesis; peptidoglycan biosynthesis.</text>
</comment>
<keyword evidence="9 14" id="KW-0133">Cell shape</keyword>
<comment type="catalytic activity">
    <reaction evidence="13 14">
        <text>UDP-N-acetyl-alpha-D-muramate + L-alanine + ATP = UDP-N-acetyl-alpha-D-muramoyl-L-alanine + ADP + phosphate + H(+)</text>
        <dbReference type="Rhea" id="RHEA:23372"/>
        <dbReference type="ChEBI" id="CHEBI:15378"/>
        <dbReference type="ChEBI" id="CHEBI:30616"/>
        <dbReference type="ChEBI" id="CHEBI:43474"/>
        <dbReference type="ChEBI" id="CHEBI:57972"/>
        <dbReference type="ChEBI" id="CHEBI:70757"/>
        <dbReference type="ChEBI" id="CHEBI:83898"/>
        <dbReference type="ChEBI" id="CHEBI:456216"/>
        <dbReference type="EC" id="6.3.2.8"/>
    </reaction>
</comment>
<dbReference type="Gene3D" id="3.90.190.20">
    <property type="entry name" value="Mur ligase, C-terminal domain"/>
    <property type="match status" value="1"/>
</dbReference>
<keyword evidence="4 14" id="KW-0963">Cytoplasm</keyword>
<dbReference type="GO" id="GO:0005737">
    <property type="term" value="C:cytoplasm"/>
    <property type="evidence" value="ECO:0007669"/>
    <property type="project" value="UniProtKB-SubCell"/>
</dbReference>
<evidence type="ECO:0000256" key="14">
    <source>
        <dbReference type="HAMAP-Rule" id="MF_00046"/>
    </source>
</evidence>
<evidence type="ECO:0000256" key="11">
    <source>
        <dbReference type="ARBA" id="ARBA00023306"/>
    </source>
</evidence>
<comment type="caution">
    <text evidence="18">The sequence shown here is derived from an EMBL/GenBank/DDBJ whole genome shotgun (WGS) entry which is preliminary data.</text>
</comment>
<dbReference type="Gene3D" id="3.40.1190.10">
    <property type="entry name" value="Mur-like, catalytic domain"/>
    <property type="match status" value="1"/>
</dbReference>
<evidence type="ECO:0000256" key="1">
    <source>
        <dbReference type="ARBA" id="ARBA00004496"/>
    </source>
</evidence>
<dbReference type="EMBL" id="LGHJ01000013">
    <property type="protein sequence ID" value="KPL75833.1"/>
    <property type="molecule type" value="Genomic_DNA"/>
</dbReference>
<feature type="domain" description="Mur ligase N-terminal catalytic" evidence="15">
    <location>
        <begin position="3"/>
        <end position="99"/>
    </location>
</feature>
<organism evidence="18 19">
    <name type="scientific">Bellilinea caldifistulae</name>
    <dbReference type="NCBI Taxonomy" id="360411"/>
    <lineage>
        <taxon>Bacteria</taxon>
        <taxon>Bacillati</taxon>
        <taxon>Chloroflexota</taxon>
        <taxon>Anaerolineae</taxon>
        <taxon>Anaerolineales</taxon>
        <taxon>Anaerolineaceae</taxon>
        <taxon>Bellilinea</taxon>
    </lineage>
</organism>
<dbReference type="InterPro" id="IPR005758">
    <property type="entry name" value="UDP-N-AcMur_Ala_ligase_MurC"/>
</dbReference>
<dbReference type="GO" id="GO:0008763">
    <property type="term" value="F:UDP-N-acetylmuramate-L-alanine ligase activity"/>
    <property type="evidence" value="ECO:0007669"/>
    <property type="project" value="UniProtKB-UniRule"/>
</dbReference>
<keyword evidence="5 14" id="KW-0436">Ligase</keyword>
<dbReference type="InterPro" id="IPR000713">
    <property type="entry name" value="Mur_ligase_N"/>
</dbReference>
<dbReference type="InterPro" id="IPR036565">
    <property type="entry name" value="Mur-like_cat_sf"/>
</dbReference>
<evidence type="ECO:0000256" key="4">
    <source>
        <dbReference type="ARBA" id="ARBA00022490"/>
    </source>
</evidence>